<dbReference type="eggNOG" id="COG0702">
    <property type="taxonomic scope" value="Bacteria"/>
</dbReference>
<sequence>MQVAVIGGTGVVGRCVVAELVARGHTALAVSRTAPADGPAAAPGGRAEREGAERARAEREGAERARAERARAEQEGAQHAAPSGRAEHRRADLRSGDGLAAALDGADAVVDASNDQRARKDELARASRTLLAAEAVAGVGHHVAISIVGCDRAAVGYYGAKVAQEQVVTSGPVAWSLLRATQFHQLIAWAFSAAGRARLRPTGRALIQPIDPAVVATRLVGAVEAGPGGRLPDVGGPRVQTLAELAADWQAHGGAAALPLPLPLRLIGRTGRALRDGSLTAPGAAAPGPTFAQWLDLDRDRAPAAVRESAAR</sequence>
<evidence type="ECO:0000256" key="1">
    <source>
        <dbReference type="SAM" id="MobiDB-lite"/>
    </source>
</evidence>
<dbReference type="AlphaFoldDB" id="D3FEN4"/>
<proteinExistence type="predicted"/>
<dbReference type="InterPro" id="IPR051207">
    <property type="entry name" value="ComplexI_NDUFA9_subunit"/>
</dbReference>
<reference evidence="3" key="2">
    <citation type="submission" date="2010-01" db="EMBL/GenBank/DDBJ databases">
        <title>The complete genome of Conexibacter woesei DSM 14684.</title>
        <authorList>
            <consortium name="US DOE Joint Genome Institute (JGI-PGF)"/>
            <person name="Lucas S."/>
            <person name="Copeland A."/>
            <person name="Lapidus A."/>
            <person name="Glavina del Rio T."/>
            <person name="Dalin E."/>
            <person name="Tice H."/>
            <person name="Bruce D."/>
            <person name="Goodwin L."/>
            <person name="Pitluck S."/>
            <person name="Kyrpides N."/>
            <person name="Mavromatis K."/>
            <person name="Ivanova N."/>
            <person name="Mikhailova N."/>
            <person name="Chertkov O."/>
            <person name="Brettin T."/>
            <person name="Detter J.C."/>
            <person name="Han C."/>
            <person name="Larimer F."/>
            <person name="Land M."/>
            <person name="Hauser L."/>
            <person name="Markowitz V."/>
            <person name="Cheng J.-F."/>
            <person name="Hugenholtz P."/>
            <person name="Woyke T."/>
            <person name="Wu D."/>
            <person name="Pukall R."/>
            <person name="Steenblock K."/>
            <person name="Schneider S."/>
            <person name="Klenk H.-P."/>
            <person name="Eisen J.A."/>
        </authorList>
    </citation>
    <scope>NUCLEOTIDE SEQUENCE [LARGE SCALE GENOMIC DNA]</scope>
    <source>
        <strain evidence="3">DSM 14684 / CIP 108061 / JCM 11494 / NBRC 100937 / ID131577</strain>
    </source>
</reference>
<evidence type="ECO:0000313" key="3">
    <source>
        <dbReference type="Proteomes" id="UP000008229"/>
    </source>
</evidence>
<dbReference type="RefSeq" id="WP_012932759.1">
    <property type="nucleotide sequence ID" value="NC_013739.1"/>
</dbReference>
<dbReference type="InterPro" id="IPR036291">
    <property type="entry name" value="NAD(P)-bd_dom_sf"/>
</dbReference>
<dbReference type="EMBL" id="CP001854">
    <property type="protein sequence ID" value="ADB49708.1"/>
    <property type="molecule type" value="Genomic_DNA"/>
</dbReference>
<dbReference type="STRING" id="469383.Cwoe_1279"/>
<dbReference type="OrthoDB" id="9771302at2"/>
<keyword evidence="3" id="KW-1185">Reference proteome</keyword>
<dbReference type="PANTHER" id="PTHR12126">
    <property type="entry name" value="NADH-UBIQUINONE OXIDOREDUCTASE 39 KDA SUBUNIT-RELATED"/>
    <property type="match status" value="1"/>
</dbReference>
<dbReference type="GO" id="GO:0044877">
    <property type="term" value="F:protein-containing complex binding"/>
    <property type="evidence" value="ECO:0007669"/>
    <property type="project" value="TreeGrafter"/>
</dbReference>
<gene>
    <name evidence="2" type="ordered locus">Cwoe_1279</name>
</gene>
<feature type="compositionally biased region" description="Basic and acidic residues" evidence="1">
    <location>
        <begin position="46"/>
        <end position="76"/>
    </location>
</feature>
<reference evidence="2 3" key="1">
    <citation type="journal article" date="2010" name="Stand. Genomic Sci.">
        <title>Complete genome sequence of Conexibacter woesei type strain (ID131577).</title>
        <authorList>
            <person name="Pukall R."/>
            <person name="Lapidus A."/>
            <person name="Glavina Del Rio T."/>
            <person name="Copeland A."/>
            <person name="Tice H."/>
            <person name="Cheng J.-F."/>
            <person name="Lucas S."/>
            <person name="Chen F."/>
            <person name="Nolan M."/>
            <person name="Bruce D."/>
            <person name="Goodwin L."/>
            <person name="Pitluck S."/>
            <person name="Mavromatis K."/>
            <person name="Ivanova N."/>
            <person name="Ovchinnikova G."/>
            <person name="Pati A."/>
            <person name="Chen A."/>
            <person name="Palaniappan K."/>
            <person name="Land M."/>
            <person name="Hauser L."/>
            <person name="Chang Y.-J."/>
            <person name="Jeffries C.D."/>
            <person name="Chain P."/>
            <person name="Meincke L."/>
            <person name="Sims D."/>
            <person name="Brettin T."/>
            <person name="Detter J.C."/>
            <person name="Rohde M."/>
            <person name="Goeker M."/>
            <person name="Bristow J."/>
            <person name="Eisen J.A."/>
            <person name="Markowitz V."/>
            <person name="Kyrpides N.C."/>
            <person name="Klenk H.-P."/>
            <person name="Hugenholtz P."/>
        </authorList>
    </citation>
    <scope>NUCLEOTIDE SEQUENCE [LARGE SCALE GENOMIC DNA]</scope>
    <source>
        <strain evidence="3">DSM 14684 / CIP 108061 / JCM 11494 / NBRC 100937 / ID131577</strain>
    </source>
</reference>
<name>D3FEN4_CONWI</name>
<dbReference type="HOGENOM" id="CLU_007383_5_1_11"/>
<dbReference type="PANTHER" id="PTHR12126:SF11">
    <property type="entry name" value="NADH DEHYDROGENASE [UBIQUINONE] 1 ALPHA SUBCOMPLEX SUBUNIT 9, MITOCHONDRIAL"/>
    <property type="match status" value="1"/>
</dbReference>
<evidence type="ECO:0000313" key="2">
    <source>
        <dbReference type="EMBL" id="ADB49708.1"/>
    </source>
</evidence>
<dbReference type="KEGG" id="cwo:Cwoe_1279"/>
<dbReference type="Gene3D" id="3.40.50.720">
    <property type="entry name" value="NAD(P)-binding Rossmann-like Domain"/>
    <property type="match status" value="1"/>
</dbReference>
<dbReference type="Proteomes" id="UP000008229">
    <property type="component" value="Chromosome"/>
</dbReference>
<organism evidence="2 3">
    <name type="scientific">Conexibacter woesei (strain DSM 14684 / CCUG 47730 / CIP 108061 / JCM 11494 / NBRC 100937 / ID131577)</name>
    <dbReference type="NCBI Taxonomy" id="469383"/>
    <lineage>
        <taxon>Bacteria</taxon>
        <taxon>Bacillati</taxon>
        <taxon>Actinomycetota</taxon>
        <taxon>Thermoleophilia</taxon>
        <taxon>Solirubrobacterales</taxon>
        <taxon>Conexibacteraceae</taxon>
        <taxon>Conexibacter</taxon>
    </lineage>
</organism>
<dbReference type="SUPFAM" id="SSF51735">
    <property type="entry name" value="NAD(P)-binding Rossmann-fold domains"/>
    <property type="match status" value="1"/>
</dbReference>
<protein>
    <submittedName>
        <fullName evidence="2">Uncharacterized protein</fullName>
    </submittedName>
</protein>
<accession>D3FEN4</accession>
<feature type="compositionally biased region" description="Low complexity" evidence="1">
    <location>
        <begin position="34"/>
        <end position="45"/>
    </location>
</feature>
<feature type="region of interest" description="Disordered" evidence="1">
    <location>
        <begin position="33"/>
        <end position="91"/>
    </location>
</feature>